<evidence type="ECO:0000313" key="1">
    <source>
        <dbReference type="EMBL" id="KIJ96023.1"/>
    </source>
</evidence>
<dbReference type="EMBL" id="KN838735">
    <property type="protein sequence ID" value="KIJ96023.1"/>
    <property type="molecule type" value="Genomic_DNA"/>
</dbReference>
<keyword evidence="2" id="KW-1185">Reference proteome</keyword>
<sequence>MGSDFCSAPATSVDAEQAFSTGRHQINFTQHNINSQTFTAEMALGSWIKSPLYPGLDKVTQIIEKKMDDHFFSS</sequence>
<name>A0A0C9X464_9AGAR</name>
<organism evidence="1 2">
    <name type="scientific">Laccaria amethystina LaAM-08-1</name>
    <dbReference type="NCBI Taxonomy" id="1095629"/>
    <lineage>
        <taxon>Eukaryota</taxon>
        <taxon>Fungi</taxon>
        <taxon>Dikarya</taxon>
        <taxon>Basidiomycota</taxon>
        <taxon>Agaricomycotina</taxon>
        <taxon>Agaricomycetes</taxon>
        <taxon>Agaricomycetidae</taxon>
        <taxon>Agaricales</taxon>
        <taxon>Agaricineae</taxon>
        <taxon>Hydnangiaceae</taxon>
        <taxon>Laccaria</taxon>
    </lineage>
</organism>
<reference evidence="2" key="2">
    <citation type="submission" date="2015-01" db="EMBL/GenBank/DDBJ databases">
        <title>Evolutionary Origins and Diversification of the Mycorrhizal Mutualists.</title>
        <authorList>
            <consortium name="DOE Joint Genome Institute"/>
            <consortium name="Mycorrhizal Genomics Consortium"/>
            <person name="Kohler A."/>
            <person name="Kuo A."/>
            <person name="Nagy L.G."/>
            <person name="Floudas D."/>
            <person name="Copeland A."/>
            <person name="Barry K.W."/>
            <person name="Cichocki N."/>
            <person name="Veneault-Fourrey C."/>
            <person name="LaButti K."/>
            <person name="Lindquist E.A."/>
            <person name="Lipzen A."/>
            <person name="Lundell T."/>
            <person name="Morin E."/>
            <person name="Murat C."/>
            <person name="Riley R."/>
            <person name="Ohm R."/>
            <person name="Sun H."/>
            <person name="Tunlid A."/>
            <person name="Henrissat B."/>
            <person name="Grigoriev I.V."/>
            <person name="Hibbett D.S."/>
            <person name="Martin F."/>
        </authorList>
    </citation>
    <scope>NUCLEOTIDE SEQUENCE [LARGE SCALE GENOMIC DNA]</scope>
    <source>
        <strain evidence="2">LaAM-08-1</strain>
    </source>
</reference>
<evidence type="ECO:0000313" key="2">
    <source>
        <dbReference type="Proteomes" id="UP000054477"/>
    </source>
</evidence>
<proteinExistence type="predicted"/>
<accession>A0A0C9X464</accession>
<gene>
    <name evidence="1" type="ORF">K443DRAFT_107881</name>
</gene>
<dbReference type="AlphaFoldDB" id="A0A0C9X464"/>
<dbReference type="HOGENOM" id="CLU_009123_16_0_1"/>
<dbReference type="Proteomes" id="UP000054477">
    <property type="component" value="Unassembled WGS sequence"/>
</dbReference>
<dbReference type="OrthoDB" id="3268424at2759"/>
<reference evidence="1 2" key="1">
    <citation type="submission" date="2014-04" db="EMBL/GenBank/DDBJ databases">
        <authorList>
            <consortium name="DOE Joint Genome Institute"/>
            <person name="Kuo A."/>
            <person name="Kohler A."/>
            <person name="Nagy L.G."/>
            <person name="Floudas D."/>
            <person name="Copeland A."/>
            <person name="Barry K.W."/>
            <person name="Cichocki N."/>
            <person name="Veneault-Fourrey C."/>
            <person name="LaButti K."/>
            <person name="Lindquist E.A."/>
            <person name="Lipzen A."/>
            <person name="Lundell T."/>
            <person name="Morin E."/>
            <person name="Murat C."/>
            <person name="Sun H."/>
            <person name="Tunlid A."/>
            <person name="Henrissat B."/>
            <person name="Grigoriev I.V."/>
            <person name="Hibbett D.S."/>
            <person name="Martin F."/>
            <person name="Nordberg H.P."/>
            <person name="Cantor M.N."/>
            <person name="Hua S.X."/>
        </authorList>
    </citation>
    <scope>NUCLEOTIDE SEQUENCE [LARGE SCALE GENOMIC DNA]</scope>
    <source>
        <strain evidence="1 2">LaAM-08-1</strain>
    </source>
</reference>
<protein>
    <submittedName>
        <fullName evidence="1">Unplaced genomic scaffold K443scaffold_200, whole genome shotgun sequence</fullName>
    </submittedName>
</protein>